<dbReference type="Gene3D" id="3.30.1490.480">
    <property type="entry name" value="Endolytic murein transglycosylase"/>
    <property type="match status" value="1"/>
</dbReference>
<keyword evidence="2 7" id="KW-0812">Transmembrane</keyword>
<dbReference type="Pfam" id="PF02618">
    <property type="entry name" value="YceG"/>
    <property type="match status" value="1"/>
</dbReference>
<name>A0A8K2A2K4_9CYAN</name>
<evidence type="ECO:0000256" key="2">
    <source>
        <dbReference type="ARBA" id="ARBA00022692"/>
    </source>
</evidence>
<keyword evidence="10" id="KW-1185">Reference proteome</keyword>
<dbReference type="AlphaFoldDB" id="A0A8K2A2K4"/>
<evidence type="ECO:0000256" key="3">
    <source>
        <dbReference type="ARBA" id="ARBA00022989"/>
    </source>
</evidence>
<sequence length="344" mass="38109">MFLLWLGVGGAWVWWRHQTAPASPATAVPPDAQELYIPEGTSANQIGVILSEAGLIRSSLAWRLWNRWQGLRGAPGGFQAGTYRISPQEPLPVIAQQIWTGDVVETGFTIPEGWTIQQMADYFEAQDFFSAEEFLSATQQVARSQFPWLPADVPILEGFLFPDTYQVPVDQLSPLSVVEIMLERFEQVALPSYENATAPPQLSLLEWVTLSSIVEKEAVIPQERGLIAGVFWNRLRLGMTLGADPTVEYGLGIEQTPDQPLTLAQVNMPSPYNTYLNPGLPPTPIAAPGLASLEAVLNPEDTEYLYFVARYDGSHVFSRTLAEHERAQGRIRDQQDARSDGARS</sequence>
<keyword evidence="3 7" id="KW-1133">Transmembrane helix</keyword>
<accession>A0A8K2A2K4</accession>
<proteinExistence type="inferred from homology"/>
<evidence type="ECO:0000256" key="5">
    <source>
        <dbReference type="ARBA" id="ARBA00023239"/>
    </source>
</evidence>
<dbReference type="InterPro" id="IPR003770">
    <property type="entry name" value="MLTG-like"/>
</dbReference>
<evidence type="ECO:0000256" key="8">
    <source>
        <dbReference type="SAM" id="MobiDB-lite"/>
    </source>
</evidence>
<dbReference type="PANTHER" id="PTHR30518:SF2">
    <property type="entry name" value="ENDOLYTIC MUREIN TRANSGLYCOSYLASE"/>
    <property type="match status" value="1"/>
</dbReference>
<dbReference type="Gene3D" id="3.30.160.60">
    <property type="entry name" value="Classic Zinc Finger"/>
    <property type="match status" value="1"/>
</dbReference>
<keyword evidence="6 7" id="KW-0961">Cell wall biogenesis/degradation</keyword>
<evidence type="ECO:0000313" key="10">
    <source>
        <dbReference type="Proteomes" id="UP000607397"/>
    </source>
</evidence>
<reference evidence="9" key="1">
    <citation type="submission" date="2019-12" db="EMBL/GenBank/DDBJ databases">
        <title>High-Quality draft genome sequences of three cyanobacteria isolated from the limestone walls of the Old Cathedral of Coimbra.</title>
        <authorList>
            <person name="Tiago I."/>
            <person name="Soares F."/>
            <person name="Portugal A."/>
        </authorList>
    </citation>
    <scope>NUCLEOTIDE SEQUENCE [LARGE SCALE GENOMIC DNA]</scope>
    <source>
        <strain evidence="9">C</strain>
    </source>
</reference>
<protein>
    <recommendedName>
        <fullName evidence="7">Endolytic murein transglycosylase</fullName>
        <ecNumber evidence="7">4.2.2.29</ecNumber>
    </recommendedName>
    <alternativeName>
        <fullName evidence="7">Peptidoglycan lytic transglycosylase</fullName>
    </alternativeName>
    <alternativeName>
        <fullName evidence="7">Peptidoglycan polymerization terminase</fullName>
    </alternativeName>
</protein>
<dbReference type="NCBIfam" id="TIGR00247">
    <property type="entry name" value="endolytic transglycosylase MltG"/>
    <property type="match status" value="1"/>
</dbReference>
<dbReference type="PANTHER" id="PTHR30518">
    <property type="entry name" value="ENDOLYTIC MUREIN TRANSGLYCOSYLASE"/>
    <property type="match status" value="1"/>
</dbReference>
<dbReference type="GO" id="GO:0071555">
    <property type="term" value="P:cell wall organization"/>
    <property type="evidence" value="ECO:0007669"/>
    <property type="project" value="UniProtKB-KW"/>
</dbReference>
<feature type="site" description="Important for catalytic activity" evidence="7">
    <location>
        <position position="217"/>
    </location>
</feature>
<keyword evidence="4 7" id="KW-0472">Membrane</keyword>
<comment type="function">
    <text evidence="7">Functions as a peptidoglycan terminase that cleaves nascent peptidoglycan strands endolytically to terminate their elongation.</text>
</comment>
<dbReference type="EMBL" id="WVIC01000051">
    <property type="protein sequence ID" value="NCJ08407.1"/>
    <property type="molecule type" value="Genomic_DNA"/>
</dbReference>
<organism evidence="9 10">
    <name type="scientific">Petrachloros mirabilis ULC683</name>
    <dbReference type="NCBI Taxonomy" id="2781853"/>
    <lineage>
        <taxon>Bacteria</taxon>
        <taxon>Bacillati</taxon>
        <taxon>Cyanobacteriota</taxon>
        <taxon>Cyanophyceae</taxon>
        <taxon>Synechococcales</taxon>
        <taxon>Petrachlorosaceae</taxon>
        <taxon>Petrachloros</taxon>
        <taxon>Petrachloros mirabilis</taxon>
    </lineage>
</organism>
<dbReference type="EC" id="4.2.2.29" evidence="7"/>
<dbReference type="GO" id="GO:0008932">
    <property type="term" value="F:lytic endotransglycosylase activity"/>
    <property type="evidence" value="ECO:0007669"/>
    <property type="project" value="UniProtKB-UniRule"/>
</dbReference>
<dbReference type="CDD" id="cd08010">
    <property type="entry name" value="MltG_like"/>
    <property type="match status" value="1"/>
</dbReference>
<gene>
    <name evidence="7 9" type="primary">mltG</name>
    <name evidence="9" type="ORF">GS597_18215</name>
</gene>
<dbReference type="GO" id="GO:0005886">
    <property type="term" value="C:plasma membrane"/>
    <property type="evidence" value="ECO:0007669"/>
    <property type="project" value="UniProtKB-UniRule"/>
</dbReference>
<comment type="similarity">
    <text evidence="7">Belongs to the transglycosylase MltG family.</text>
</comment>
<dbReference type="HAMAP" id="MF_02065">
    <property type="entry name" value="MltG"/>
    <property type="match status" value="1"/>
</dbReference>
<dbReference type="GO" id="GO:0009252">
    <property type="term" value="P:peptidoglycan biosynthetic process"/>
    <property type="evidence" value="ECO:0007669"/>
    <property type="project" value="UniProtKB-UniRule"/>
</dbReference>
<evidence type="ECO:0000256" key="1">
    <source>
        <dbReference type="ARBA" id="ARBA00022475"/>
    </source>
</evidence>
<comment type="catalytic activity">
    <reaction evidence="7">
        <text>a peptidoglycan chain = a peptidoglycan chain with N-acetyl-1,6-anhydromuramyl-[peptide] at the reducing end + a peptidoglycan chain with N-acetylglucosamine at the non-reducing end.</text>
        <dbReference type="EC" id="4.2.2.29"/>
    </reaction>
</comment>
<keyword evidence="5 7" id="KW-0456">Lyase</keyword>
<feature type="region of interest" description="Disordered" evidence="8">
    <location>
        <begin position="324"/>
        <end position="344"/>
    </location>
</feature>
<evidence type="ECO:0000313" key="9">
    <source>
        <dbReference type="EMBL" id="NCJ08407.1"/>
    </source>
</evidence>
<comment type="caution">
    <text evidence="9">The sequence shown here is derived from an EMBL/GenBank/DDBJ whole genome shotgun (WGS) entry which is preliminary data.</text>
</comment>
<evidence type="ECO:0000256" key="4">
    <source>
        <dbReference type="ARBA" id="ARBA00023136"/>
    </source>
</evidence>
<evidence type="ECO:0000256" key="7">
    <source>
        <dbReference type="HAMAP-Rule" id="MF_02065"/>
    </source>
</evidence>
<keyword evidence="1 7" id="KW-1003">Cell membrane</keyword>
<evidence type="ECO:0000256" key="6">
    <source>
        <dbReference type="ARBA" id="ARBA00023316"/>
    </source>
</evidence>
<dbReference type="Proteomes" id="UP000607397">
    <property type="component" value="Unassembled WGS sequence"/>
</dbReference>